<accession>A0ABD2MGI4</accession>
<organism evidence="1 2">
    <name type="scientific">Cryptolaemus montrouzieri</name>
    <dbReference type="NCBI Taxonomy" id="559131"/>
    <lineage>
        <taxon>Eukaryota</taxon>
        <taxon>Metazoa</taxon>
        <taxon>Ecdysozoa</taxon>
        <taxon>Arthropoda</taxon>
        <taxon>Hexapoda</taxon>
        <taxon>Insecta</taxon>
        <taxon>Pterygota</taxon>
        <taxon>Neoptera</taxon>
        <taxon>Endopterygota</taxon>
        <taxon>Coleoptera</taxon>
        <taxon>Polyphaga</taxon>
        <taxon>Cucujiformia</taxon>
        <taxon>Coccinelloidea</taxon>
        <taxon>Coccinellidae</taxon>
        <taxon>Scymninae</taxon>
        <taxon>Scymnini</taxon>
        <taxon>Cryptolaemus</taxon>
    </lineage>
</organism>
<comment type="caution">
    <text evidence="1">The sequence shown here is derived from an EMBL/GenBank/DDBJ whole genome shotgun (WGS) entry which is preliminary data.</text>
</comment>
<reference evidence="1 2" key="1">
    <citation type="journal article" date="2021" name="BMC Biol.">
        <title>Horizontally acquired antibacterial genes associated with adaptive radiation of ladybird beetles.</title>
        <authorList>
            <person name="Li H.S."/>
            <person name="Tang X.F."/>
            <person name="Huang Y.H."/>
            <person name="Xu Z.Y."/>
            <person name="Chen M.L."/>
            <person name="Du X.Y."/>
            <person name="Qiu B.Y."/>
            <person name="Chen P.T."/>
            <person name="Zhang W."/>
            <person name="Slipinski A."/>
            <person name="Escalona H.E."/>
            <person name="Waterhouse R.M."/>
            <person name="Zwick A."/>
            <person name="Pang H."/>
        </authorList>
    </citation>
    <scope>NUCLEOTIDE SEQUENCE [LARGE SCALE GENOMIC DNA]</scope>
    <source>
        <strain evidence="1">SYSU2018</strain>
    </source>
</reference>
<sequence length="197" mass="22696">TADGFAASNKRIWLYIGRCEKETSVDDVAKYIKDKIPQSEFIIEKLNSKGINSSFKIGDENLKDELYKSEFWPSGILVKRFRFFEDKLREMELTEVVHFEAAVLRIAHLNIQGISNKLTQLEAFHCTNKIDILCLKNYKCVSSFSRFSFIRGGACIFINYCYLDVVSELDFVRFDSIEGRVEACGIIIDSNERKTCI</sequence>
<evidence type="ECO:0000313" key="2">
    <source>
        <dbReference type="Proteomes" id="UP001516400"/>
    </source>
</evidence>
<keyword evidence="2" id="KW-1185">Reference proteome</keyword>
<proteinExistence type="predicted"/>
<dbReference type="AlphaFoldDB" id="A0ABD2MGI4"/>
<evidence type="ECO:0000313" key="1">
    <source>
        <dbReference type="EMBL" id="KAL3265471.1"/>
    </source>
</evidence>
<gene>
    <name evidence="1" type="ORF">HHI36_009675</name>
</gene>
<dbReference type="EMBL" id="JABFTP020000001">
    <property type="protein sequence ID" value="KAL3265471.1"/>
    <property type="molecule type" value="Genomic_DNA"/>
</dbReference>
<feature type="non-terminal residue" evidence="1">
    <location>
        <position position="197"/>
    </location>
</feature>
<protein>
    <submittedName>
        <fullName evidence="1">Uncharacterized protein</fullName>
    </submittedName>
</protein>
<dbReference type="SUPFAM" id="SSF56219">
    <property type="entry name" value="DNase I-like"/>
    <property type="match status" value="1"/>
</dbReference>
<dbReference type="Proteomes" id="UP001516400">
    <property type="component" value="Unassembled WGS sequence"/>
</dbReference>
<dbReference type="InterPro" id="IPR036691">
    <property type="entry name" value="Endo/exonu/phosph_ase_sf"/>
</dbReference>
<name>A0ABD2MGI4_9CUCU</name>
<feature type="non-terminal residue" evidence="1">
    <location>
        <position position="1"/>
    </location>
</feature>